<dbReference type="Proteomes" id="UP000314294">
    <property type="component" value="Unassembled WGS sequence"/>
</dbReference>
<sequence length="171" mass="18699">MVRPVSRDSCSRMCLVGFGVAAKAAFRVSSCLAFMVVRGPRRLPTAPCSSFSLLLSLSDKCPVSESFPSSCGSWESGERLGSLHVDITRPPFVKAELRMRDMVRRAGQLCSEWWASSGMALFARESKRRRTEVGGLGTSPVRGDRVICLRGLFSERAQGTERPRPPGDDGD</sequence>
<proteinExistence type="predicted"/>
<reference evidence="1 2" key="1">
    <citation type="submission" date="2019-03" db="EMBL/GenBank/DDBJ databases">
        <title>First draft genome of Liparis tanakae, snailfish: a comprehensive survey of snailfish specific genes.</title>
        <authorList>
            <person name="Kim W."/>
            <person name="Song I."/>
            <person name="Jeong J.-H."/>
            <person name="Kim D."/>
            <person name="Kim S."/>
            <person name="Ryu S."/>
            <person name="Song J.Y."/>
            <person name="Lee S.K."/>
        </authorList>
    </citation>
    <scope>NUCLEOTIDE SEQUENCE [LARGE SCALE GENOMIC DNA]</scope>
    <source>
        <tissue evidence="1">Muscle</tissue>
    </source>
</reference>
<dbReference type="AlphaFoldDB" id="A0A4Z2J8S9"/>
<protein>
    <submittedName>
        <fullName evidence="1">Uncharacterized protein</fullName>
    </submittedName>
</protein>
<keyword evidence="2" id="KW-1185">Reference proteome</keyword>
<organism evidence="1 2">
    <name type="scientific">Liparis tanakae</name>
    <name type="common">Tanaka's snailfish</name>
    <dbReference type="NCBI Taxonomy" id="230148"/>
    <lineage>
        <taxon>Eukaryota</taxon>
        <taxon>Metazoa</taxon>
        <taxon>Chordata</taxon>
        <taxon>Craniata</taxon>
        <taxon>Vertebrata</taxon>
        <taxon>Euteleostomi</taxon>
        <taxon>Actinopterygii</taxon>
        <taxon>Neopterygii</taxon>
        <taxon>Teleostei</taxon>
        <taxon>Neoteleostei</taxon>
        <taxon>Acanthomorphata</taxon>
        <taxon>Eupercaria</taxon>
        <taxon>Perciformes</taxon>
        <taxon>Cottioidei</taxon>
        <taxon>Cottales</taxon>
        <taxon>Liparidae</taxon>
        <taxon>Liparis</taxon>
    </lineage>
</organism>
<dbReference type="EMBL" id="SRLO01000013">
    <property type="protein sequence ID" value="TNN86775.1"/>
    <property type="molecule type" value="Genomic_DNA"/>
</dbReference>
<accession>A0A4Z2J8S9</accession>
<comment type="caution">
    <text evidence="1">The sequence shown here is derived from an EMBL/GenBank/DDBJ whole genome shotgun (WGS) entry which is preliminary data.</text>
</comment>
<evidence type="ECO:0000313" key="1">
    <source>
        <dbReference type="EMBL" id="TNN86775.1"/>
    </source>
</evidence>
<evidence type="ECO:0000313" key="2">
    <source>
        <dbReference type="Proteomes" id="UP000314294"/>
    </source>
</evidence>
<name>A0A4Z2J8S9_9TELE</name>
<gene>
    <name evidence="1" type="ORF">EYF80_002958</name>
</gene>